<evidence type="ECO:0000313" key="1">
    <source>
        <dbReference type="EMBL" id="KAF2843285.1"/>
    </source>
</evidence>
<accession>A0A9P4VV83</accession>
<dbReference type="AlphaFoldDB" id="A0A9P4VV83"/>
<protein>
    <submittedName>
        <fullName evidence="1">Uncharacterized protein</fullName>
    </submittedName>
</protein>
<keyword evidence="2" id="KW-1185">Reference proteome</keyword>
<sequence length="278" mass="30366">MFTNASYRSSFDSTLAEESPPPYELIESLTEQDKADLVISAQSVDSISSIESLPKIGDLNFTPGKRLIINAVGIGWLRLPVPSGELEIAISDPEGNLAYISKRSKRWSGNSVLLDSRYKQVLRTTYFFGPSRNPRLDVIGSDLVGARIGEEIKTTTKWTSRSHCFVMLTGEAFEWSYDNEVLNSSSENKKSLVILRTKPADGSEGKKVAQLVRTKVTRPRGSGKSSAGNGGELVLAKGAEEIIDPAIVVASCLLMLKKEVDRRRAIQIMIMMAPVAAA</sequence>
<evidence type="ECO:0000313" key="2">
    <source>
        <dbReference type="Proteomes" id="UP000799429"/>
    </source>
</evidence>
<name>A0A9P4VV83_9PEZI</name>
<proteinExistence type="predicted"/>
<dbReference type="OrthoDB" id="5325862at2759"/>
<dbReference type="EMBL" id="MU006089">
    <property type="protein sequence ID" value="KAF2843285.1"/>
    <property type="molecule type" value="Genomic_DNA"/>
</dbReference>
<reference evidence="1" key="1">
    <citation type="journal article" date="2020" name="Stud. Mycol.">
        <title>101 Dothideomycetes genomes: a test case for predicting lifestyles and emergence of pathogens.</title>
        <authorList>
            <person name="Haridas S."/>
            <person name="Albert R."/>
            <person name="Binder M."/>
            <person name="Bloem J."/>
            <person name="Labutti K."/>
            <person name="Salamov A."/>
            <person name="Andreopoulos B."/>
            <person name="Baker S."/>
            <person name="Barry K."/>
            <person name="Bills G."/>
            <person name="Bluhm B."/>
            <person name="Cannon C."/>
            <person name="Castanera R."/>
            <person name="Culley D."/>
            <person name="Daum C."/>
            <person name="Ezra D."/>
            <person name="Gonzalez J."/>
            <person name="Henrissat B."/>
            <person name="Kuo A."/>
            <person name="Liang C."/>
            <person name="Lipzen A."/>
            <person name="Lutzoni F."/>
            <person name="Magnuson J."/>
            <person name="Mondo S."/>
            <person name="Nolan M."/>
            <person name="Ohm R."/>
            <person name="Pangilinan J."/>
            <person name="Park H.-J."/>
            <person name="Ramirez L."/>
            <person name="Alfaro M."/>
            <person name="Sun H."/>
            <person name="Tritt A."/>
            <person name="Yoshinaga Y."/>
            <person name="Zwiers L.-H."/>
            <person name="Turgeon B."/>
            <person name="Goodwin S."/>
            <person name="Spatafora J."/>
            <person name="Crous P."/>
            <person name="Grigoriev I."/>
        </authorList>
    </citation>
    <scope>NUCLEOTIDE SEQUENCE</scope>
    <source>
        <strain evidence="1">CBS 101060</strain>
    </source>
</reference>
<comment type="caution">
    <text evidence="1">The sequence shown here is derived from an EMBL/GenBank/DDBJ whole genome shotgun (WGS) entry which is preliminary data.</text>
</comment>
<gene>
    <name evidence="1" type="ORF">M501DRAFT_926596</name>
</gene>
<organism evidence="1 2">
    <name type="scientific">Patellaria atrata CBS 101060</name>
    <dbReference type="NCBI Taxonomy" id="1346257"/>
    <lineage>
        <taxon>Eukaryota</taxon>
        <taxon>Fungi</taxon>
        <taxon>Dikarya</taxon>
        <taxon>Ascomycota</taxon>
        <taxon>Pezizomycotina</taxon>
        <taxon>Dothideomycetes</taxon>
        <taxon>Dothideomycetes incertae sedis</taxon>
        <taxon>Patellariales</taxon>
        <taxon>Patellariaceae</taxon>
        <taxon>Patellaria</taxon>
    </lineage>
</organism>
<dbReference type="Proteomes" id="UP000799429">
    <property type="component" value="Unassembled WGS sequence"/>
</dbReference>